<feature type="transmembrane region" description="Helical" evidence="13">
    <location>
        <begin position="211"/>
        <end position="239"/>
    </location>
</feature>
<keyword evidence="3" id="KW-1003">Cell membrane</keyword>
<evidence type="ECO:0000256" key="5">
    <source>
        <dbReference type="ARBA" id="ARBA00022989"/>
    </source>
</evidence>
<name>A0A8C4Q419_EPTBU</name>
<dbReference type="GO" id="GO:0005886">
    <property type="term" value="C:plasma membrane"/>
    <property type="evidence" value="ECO:0007669"/>
    <property type="project" value="UniProtKB-SubCell"/>
</dbReference>
<reference evidence="15" key="1">
    <citation type="submission" date="2025-08" db="UniProtKB">
        <authorList>
            <consortium name="Ensembl"/>
        </authorList>
    </citation>
    <scope>IDENTIFICATION</scope>
</reference>
<accession>A0A8C4Q419</accession>
<keyword evidence="8 12" id="KW-0675">Receptor</keyword>
<dbReference type="OMA" id="PPEWPSP"/>
<evidence type="ECO:0000256" key="8">
    <source>
        <dbReference type="ARBA" id="ARBA00023170"/>
    </source>
</evidence>
<dbReference type="Pfam" id="PF00001">
    <property type="entry name" value="7tm_1"/>
    <property type="match status" value="1"/>
</dbReference>
<dbReference type="InterPro" id="IPR000276">
    <property type="entry name" value="GPCR_Rhodpsn"/>
</dbReference>
<protein>
    <recommendedName>
        <fullName evidence="2">Thromboxane A2 receptor</fullName>
    </recommendedName>
    <alternativeName>
        <fullName evidence="11">Prostanoid TP receptor</fullName>
    </alternativeName>
</protein>
<reference evidence="15" key="2">
    <citation type="submission" date="2025-09" db="UniProtKB">
        <authorList>
            <consortium name="Ensembl"/>
        </authorList>
    </citation>
    <scope>IDENTIFICATION</scope>
</reference>
<dbReference type="GeneTree" id="ENSGT01050000244902"/>
<dbReference type="PRINTS" id="PR00429">
    <property type="entry name" value="THROMBOXANER"/>
</dbReference>
<evidence type="ECO:0000256" key="2">
    <source>
        <dbReference type="ARBA" id="ARBA00017628"/>
    </source>
</evidence>
<evidence type="ECO:0000256" key="12">
    <source>
        <dbReference type="RuleBase" id="RU000688"/>
    </source>
</evidence>
<dbReference type="Gene3D" id="1.20.1070.10">
    <property type="entry name" value="Rhodopsin 7-helix transmembrane proteins"/>
    <property type="match status" value="1"/>
</dbReference>
<evidence type="ECO:0000256" key="11">
    <source>
        <dbReference type="ARBA" id="ARBA00029815"/>
    </source>
</evidence>
<comment type="similarity">
    <text evidence="12">Belongs to the G-protein coupled receptor 1 family.</text>
</comment>
<keyword evidence="16" id="KW-1185">Reference proteome</keyword>
<dbReference type="PANTHER" id="PTHR11866:SF16">
    <property type="entry name" value="PROSTAGLANDIN E2 RECEPTOR EP4 SUBTYPE-LIKE PROTEIN"/>
    <property type="match status" value="1"/>
</dbReference>
<dbReference type="PRINTS" id="PR01788">
    <property type="entry name" value="PROSTANOIDR"/>
</dbReference>
<feature type="transmembrane region" description="Helical" evidence="13">
    <location>
        <begin position="126"/>
        <end position="149"/>
    </location>
</feature>
<feature type="transmembrane region" description="Helical" evidence="13">
    <location>
        <begin position="259"/>
        <end position="286"/>
    </location>
</feature>
<dbReference type="PROSITE" id="PS00237">
    <property type="entry name" value="G_PROTEIN_RECEP_F1_1"/>
    <property type="match status" value="1"/>
</dbReference>
<dbReference type="PROSITE" id="PS50262">
    <property type="entry name" value="G_PROTEIN_RECEP_F1_2"/>
    <property type="match status" value="1"/>
</dbReference>
<dbReference type="GO" id="GO:0007204">
    <property type="term" value="P:positive regulation of cytosolic calcium ion concentration"/>
    <property type="evidence" value="ECO:0007669"/>
    <property type="project" value="TreeGrafter"/>
</dbReference>
<organism evidence="15 16">
    <name type="scientific">Eptatretus burgeri</name>
    <name type="common">Inshore hagfish</name>
    <dbReference type="NCBI Taxonomy" id="7764"/>
    <lineage>
        <taxon>Eukaryota</taxon>
        <taxon>Metazoa</taxon>
        <taxon>Chordata</taxon>
        <taxon>Craniata</taxon>
        <taxon>Vertebrata</taxon>
        <taxon>Cyclostomata</taxon>
        <taxon>Myxini</taxon>
        <taxon>Myxiniformes</taxon>
        <taxon>Myxinidae</taxon>
        <taxon>Eptatretinae</taxon>
        <taxon>Eptatretus</taxon>
    </lineage>
</organism>
<dbReference type="AlphaFoldDB" id="A0A8C4Q419"/>
<evidence type="ECO:0000256" key="10">
    <source>
        <dbReference type="ARBA" id="ARBA00023224"/>
    </source>
</evidence>
<dbReference type="GO" id="GO:0004960">
    <property type="term" value="F:thromboxane receptor activity"/>
    <property type="evidence" value="ECO:0007669"/>
    <property type="project" value="InterPro"/>
</dbReference>
<evidence type="ECO:0000313" key="16">
    <source>
        <dbReference type="Proteomes" id="UP000694388"/>
    </source>
</evidence>
<proteinExistence type="inferred from homology"/>
<evidence type="ECO:0000256" key="9">
    <source>
        <dbReference type="ARBA" id="ARBA00023180"/>
    </source>
</evidence>
<keyword evidence="5 13" id="KW-1133">Transmembrane helix</keyword>
<dbReference type="Proteomes" id="UP000694388">
    <property type="component" value="Unplaced"/>
</dbReference>
<dbReference type="GO" id="GO:0006954">
    <property type="term" value="P:inflammatory response"/>
    <property type="evidence" value="ECO:0007669"/>
    <property type="project" value="TreeGrafter"/>
</dbReference>
<evidence type="ECO:0000256" key="13">
    <source>
        <dbReference type="SAM" id="Phobius"/>
    </source>
</evidence>
<keyword evidence="7 13" id="KW-0472">Membrane</keyword>
<dbReference type="InterPro" id="IPR008365">
    <property type="entry name" value="Prostanoid_rcpt"/>
</dbReference>
<sequence>MRFSSPKSSWKSLLLFYTSRPDVHCNVTPPPPLIFSLSFCLSDSEIIHRESLETHGQSLSDFLYSPSSLHPPQVGRMARFDQNSTFVDPAYGPTCSAIIFSVGVAGNLIALWLLLSTHKTNKCSPFYTLVLGLTVTDLLGSSLTGPVALTAYAYNSTVVSFGGAGLCSYLSFMLLFFGLATLAILCAMALERYLSICHPYRYENVSRRVSMRTVIASIYVLSLAVCALPLGGFGAVRMYEPGTWCYVDMKAHDPLDTVYPVAYAAISTVFCLTIILCNLSVMVSLLQMLRRRRTRSLFRPRGNDDSWSGAQRCGHVPHEEELNTIAVLACITLLSLTCTIPLTVSASHACNR</sequence>
<comment type="subcellular location">
    <subcellularLocation>
        <location evidence="1">Cell membrane</location>
        <topology evidence="1">Multi-pass membrane protein</topology>
    </subcellularLocation>
</comment>
<evidence type="ECO:0000256" key="7">
    <source>
        <dbReference type="ARBA" id="ARBA00023136"/>
    </source>
</evidence>
<evidence type="ECO:0000259" key="14">
    <source>
        <dbReference type="PROSITE" id="PS50262"/>
    </source>
</evidence>
<dbReference type="Ensembl" id="ENSEBUT00000010115.1">
    <property type="protein sequence ID" value="ENSEBUP00000009588.1"/>
    <property type="gene ID" value="ENSEBUG00000006163.1"/>
</dbReference>
<keyword evidence="9" id="KW-0325">Glycoprotein</keyword>
<dbReference type="GO" id="GO:0007189">
    <property type="term" value="P:adenylate cyclase-activating G protein-coupled receptor signaling pathway"/>
    <property type="evidence" value="ECO:0007669"/>
    <property type="project" value="TreeGrafter"/>
</dbReference>
<dbReference type="PANTHER" id="PTHR11866">
    <property type="entry name" value="G-PROTEIN COUPLED RECEPTOR FAMILY 1 MEMBER"/>
    <property type="match status" value="1"/>
</dbReference>
<dbReference type="InterPro" id="IPR001105">
    <property type="entry name" value="Thbox_rcpt"/>
</dbReference>
<evidence type="ECO:0000256" key="1">
    <source>
        <dbReference type="ARBA" id="ARBA00004651"/>
    </source>
</evidence>
<evidence type="ECO:0000256" key="3">
    <source>
        <dbReference type="ARBA" id="ARBA00022475"/>
    </source>
</evidence>
<keyword evidence="6 12" id="KW-0297">G-protein coupled receptor</keyword>
<keyword evidence="4 12" id="KW-0812">Transmembrane</keyword>
<dbReference type="PRINTS" id="PR00237">
    <property type="entry name" value="GPCRRHODOPSN"/>
</dbReference>
<keyword evidence="10 12" id="KW-0807">Transducer</keyword>
<evidence type="ECO:0000256" key="4">
    <source>
        <dbReference type="ARBA" id="ARBA00022692"/>
    </source>
</evidence>
<feature type="domain" description="G-protein coupled receptors family 1 profile" evidence="14">
    <location>
        <begin position="106"/>
        <end position="352"/>
    </location>
</feature>
<feature type="transmembrane region" description="Helical" evidence="13">
    <location>
        <begin position="90"/>
        <end position="114"/>
    </location>
</feature>
<evidence type="ECO:0000313" key="15">
    <source>
        <dbReference type="Ensembl" id="ENSEBUP00000009588.1"/>
    </source>
</evidence>
<evidence type="ECO:0000256" key="6">
    <source>
        <dbReference type="ARBA" id="ARBA00023040"/>
    </source>
</evidence>
<dbReference type="InterPro" id="IPR017452">
    <property type="entry name" value="GPCR_Rhodpsn_7TM"/>
</dbReference>
<dbReference type="SUPFAM" id="SSF81321">
    <property type="entry name" value="Family A G protein-coupled receptor-like"/>
    <property type="match status" value="1"/>
</dbReference>
<feature type="transmembrane region" description="Helical" evidence="13">
    <location>
        <begin position="169"/>
        <end position="190"/>
    </location>
</feature>